<dbReference type="InterPro" id="IPR009057">
    <property type="entry name" value="Homeodomain-like_sf"/>
</dbReference>
<evidence type="ECO:0000256" key="5">
    <source>
        <dbReference type="ARBA" id="ARBA00023159"/>
    </source>
</evidence>
<feature type="domain" description="BRCT" evidence="12">
    <location>
        <begin position="15"/>
        <end position="88"/>
    </location>
</feature>
<dbReference type="Pfam" id="PF11626">
    <property type="entry name" value="Rap1_C"/>
    <property type="match status" value="1"/>
</dbReference>
<dbReference type="CDD" id="cd11655">
    <property type="entry name" value="rap1_myb-like"/>
    <property type="match status" value="1"/>
</dbReference>
<feature type="compositionally biased region" description="Basic and acidic residues" evidence="9">
    <location>
        <begin position="289"/>
        <end position="299"/>
    </location>
</feature>
<dbReference type="CDD" id="cd11653">
    <property type="entry name" value="rap1_RCT"/>
    <property type="match status" value="1"/>
</dbReference>
<dbReference type="SUPFAM" id="SSF46689">
    <property type="entry name" value="Homeodomain-like"/>
    <property type="match status" value="1"/>
</dbReference>
<accession>A0ABR4J5D4</accession>
<sequence length="436" mass="49055">MTSGPEREENGHGGLFRGMSFWLSQNVPQTSRFREMIQQHGGIVKLCEKDADIKLVDHKKKNLPPNVYSYQFVEKSIHSGELENLETYKAGPSAARPVGATNIPTKGHRLAYSIQDDQILWDYMQPLERDPSARIRGNKVYQDLAAKHPRHTYQSWRDRYLKRVRGLPRPGGMAEPTVAITAGEQVRTESPSNASTSRPQRRPAVVIRPPTTESPQRPQEKKRKRSPEPTTPSKRISNDTSSTQLTKATTQRPAEFKISPNALHQRGEPSHHRAPRSPGKAKTTMAKPPAEKASPREPVEETSTDINGLFLELPFFPLSSPGPESDEEAPEQDIDAWIDEHLRTGKGNEVQIIEALRCTSMDPELADKVLESFVAGKGIPSDMRGVWTPEDDRCVETQEARKIQRVLEKHGSDLFNSRWEYLNMARSEGLENPPTT</sequence>
<evidence type="ECO:0000256" key="3">
    <source>
        <dbReference type="ARBA" id="ARBA00022895"/>
    </source>
</evidence>
<evidence type="ECO:0000256" key="1">
    <source>
        <dbReference type="ARBA" id="ARBA00010467"/>
    </source>
</evidence>
<dbReference type="InterPro" id="IPR039595">
    <property type="entry name" value="TE2IP/Rap1"/>
</dbReference>
<dbReference type="Gene3D" id="1.10.10.60">
    <property type="entry name" value="Homeodomain-like"/>
    <property type="match status" value="1"/>
</dbReference>
<keyword evidence="6" id="KW-0804">Transcription</keyword>
<evidence type="ECO:0000256" key="9">
    <source>
        <dbReference type="SAM" id="MobiDB-lite"/>
    </source>
</evidence>
<evidence type="ECO:0000313" key="13">
    <source>
        <dbReference type="EMBL" id="KAL2835255.1"/>
    </source>
</evidence>
<dbReference type="InterPro" id="IPR015010">
    <property type="entry name" value="TERF2IP_Myb"/>
</dbReference>
<evidence type="ECO:0000256" key="8">
    <source>
        <dbReference type="RuleBase" id="RU367107"/>
    </source>
</evidence>
<feature type="compositionally biased region" description="Polar residues" evidence="9">
    <location>
        <begin position="231"/>
        <end position="252"/>
    </location>
</feature>
<comment type="subcellular location">
    <subcellularLocation>
        <location evidence="8">Nucleus</location>
    </subcellularLocation>
    <subcellularLocation>
        <location evidence="8">Chromosome</location>
        <location evidence="8">Telomere</location>
    </subcellularLocation>
</comment>
<name>A0ABR4J5D4_9EURO</name>
<evidence type="ECO:0000259" key="12">
    <source>
        <dbReference type="Pfam" id="PF16589"/>
    </source>
</evidence>
<feature type="compositionally biased region" description="Polar residues" evidence="9">
    <location>
        <begin position="188"/>
        <end position="198"/>
    </location>
</feature>
<feature type="region of interest" description="Disordered" evidence="9">
    <location>
        <begin position="167"/>
        <end position="301"/>
    </location>
</feature>
<dbReference type="InterPro" id="IPR021661">
    <property type="entry name" value="Rap1_C"/>
</dbReference>
<keyword evidence="4" id="KW-0805">Transcription regulation</keyword>
<keyword evidence="3 8" id="KW-0779">Telomere</keyword>
<feature type="domain" description="TRF2-interacting telomeric protein/Rap1 C-terminal" evidence="11">
    <location>
        <begin position="349"/>
        <end position="423"/>
    </location>
</feature>
<dbReference type="Proteomes" id="UP001610335">
    <property type="component" value="Unassembled WGS sequence"/>
</dbReference>
<proteinExistence type="inferred from homology"/>
<feature type="domain" description="TERF2-interacting telomeric protein 1 Myb" evidence="10">
    <location>
        <begin position="112"/>
        <end position="171"/>
    </location>
</feature>
<evidence type="ECO:0000313" key="14">
    <source>
        <dbReference type="Proteomes" id="UP001610335"/>
    </source>
</evidence>
<comment type="caution">
    <text evidence="13">The sequence shown here is derived from an EMBL/GenBank/DDBJ whole genome shotgun (WGS) entry which is preliminary data.</text>
</comment>
<dbReference type="InterPro" id="IPR038104">
    <property type="entry name" value="Rap1_C_sf"/>
</dbReference>
<keyword evidence="14" id="KW-1185">Reference proteome</keyword>
<keyword evidence="2 8" id="KW-0158">Chromosome</keyword>
<protein>
    <recommendedName>
        <fullName evidence="8">DNA-binding protein RAP1</fullName>
    </recommendedName>
</protein>
<evidence type="ECO:0000256" key="6">
    <source>
        <dbReference type="ARBA" id="ARBA00023163"/>
    </source>
</evidence>
<dbReference type="Gene3D" id="3.40.50.10190">
    <property type="entry name" value="BRCT domain"/>
    <property type="match status" value="1"/>
</dbReference>
<comment type="subunit">
    <text evidence="8">Homodimer.</text>
</comment>
<evidence type="ECO:0000256" key="2">
    <source>
        <dbReference type="ARBA" id="ARBA00022454"/>
    </source>
</evidence>
<evidence type="ECO:0000259" key="10">
    <source>
        <dbReference type="Pfam" id="PF08914"/>
    </source>
</evidence>
<evidence type="ECO:0000256" key="7">
    <source>
        <dbReference type="ARBA" id="ARBA00023242"/>
    </source>
</evidence>
<dbReference type="InterPro" id="IPR001357">
    <property type="entry name" value="BRCT_dom"/>
</dbReference>
<evidence type="ECO:0000259" key="11">
    <source>
        <dbReference type="Pfam" id="PF11626"/>
    </source>
</evidence>
<organism evidence="13 14">
    <name type="scientific">Aspergillus cavernicola</name>
    <dbReference type="NCBI Taxonomy" id="176166"/>
    <lineage>
        <taxon>Eukaryota</taxon>
        <taxon>Fungi</taxon>
        <taxon>Dikarya</taxon>
        <taxon>Ascomycota</taxon>
        <taxon>Pezizomycotina</taxon>
        <taxon>Eurotiomycetes</taxon>
        <taxon>Eurotiomycetidae</taxon>
        <taxon>Eurotiales</taxon>
        <taxon>Aspergillaceae</taxon>
        <taxon>Aspergillus</taxon>
        <taxon>Aspergillus subgen. Nidulantes</taxon>
    </lineage>
</organism>
<evidence type="ECO:0000256" key="4">
    <source>
        <dbReference type="ARBA" id="ARBA00023015"/>
    </source>
</evidence>
<reference evidence="13 14" key="1">
    <citation type="submission" date="2024-07" db="EMBL/GenBank/DDBJ databases">
        <title>Section-level genome sequencing and comparative genomics of Aspergillus sections Usti and Cavernicolus.</title>
        <authorList>
            <consortium name="Lawrence Berkeley National Laboratory"/>
            <person name="Nybo J.L."/>
            <person name="Vesth T.C."/>
            <person name="Theobald S."/>
            <person name="Frisvad J.C."/>
            <person name="Larsen T.O."/>
            <person name="Kjaerboelling I."/>
            <person name="Rothschild-Mancinelli K."/>
            <person name="Lyhne E.K."/>
            <person name="Kogle M.E."/>
            <person name="Barry K."/>
            <person name="Clum A."/>
            <person name="Na H."/>
            <person name="Ledsgaard L."/>
            <person name="Lin J."/>
            <person name="Lipzen A."/>
            <person name="Kuo A."/>
            <person name="Riley R."/>
            <person name="Mondo S."/>
            <person name="LaButti K."/>
            <person name="Haridas S."/>
            <person name="Pangalinan J."/>
            <person name="Salamov A.A."/>
            <person name="Simmons B.A."/>
            <person name="Magnuson J.K."/>
            <person name="Chen J."/>
            <person name="Drula E."/>
            <person name="Henrissat B."/>
            <person name="Wiebenga A."/>
            <person name="Lubbers R.J."/>
            <person name="Gomes A.C."/>
            <person name="Makela M.R."/>
            <person name="Stajich J."/>
            <person name="Grigoriev I.V."/>
            <person name="Mortensen U.H."/>
            <person name="De vries R.P."/>
            <person name="Baker S.E."/>
            <person name="Andersen M.R."/>
        </authorList>
    </citation>
    <scope>NUCLEOTIDE SEQUENCE [LARGE SCALE GENOMIC DNA]</scope>
    <source>
        <strain evidence="13 14">CBS 600.67</strain>
    </source>
</reference>
<dbReference type="PANTHER" id="PTHR16466">
    <property type="entry name" value="TELOMERE REPEAT-BINDING FACTOR 2-INTERACTING PROTEIN 1"/>
    <property type="match status" value="1"/>
</dbReference>
<dbReference type="Gene3D" id="1.10.10.2170">
    <property type="match status" value="1"/>
</dbReference>
<keyword evidence="5" id="KW-0010">Activator</keyword>
<comment type="similarity">
    <text evidence="1 8">Belongs to the RAP1 family.</text>
</comment>
<dbReference type="Pfam" id="PF16589">
    <property type="entry name" value="BRCT_2"/>
    <property type="match status" value="1"/>
</dbReference>
<dbReference type="Pfam" id="PF08914">
    <property type="entry name" value="Myb_Rap1"/>
    <property type="match status" value="1"/>
</dbReference>
<gene>
    <name evidence="13" type="ORF">BDW59DRAFT_5664</name>
</gene>
<dbReference type="EMBL" id="JBFXLS010000001">
    <property type="protein sequence ID" value="KAL2835255.1"/>
    <property type="molecule type" value="Genomic_DNA"/>
</dbReference>
<comment type="function">
    <text evidence="8">Involved in the regulation of telomere length, clustering and has a specific role in telomere position effect (TPE).</text>
</comment>
<dbReference type="PANTHER" id="PTHR16466:SF6">
    <property type="entry name" value="TELOMERIC REPEAT-BINDING FACTOR 2-INTERACTING PROTEIN 1"/>
    <property type="match status" value="1"/>
</dbReference>
<dbReference type="InterPro" id="IPR036420">
    <property type="entry name" value="BRCT_dom_sf"/>
</dbReference>
<keyword evidence="7 8" id="KW-0539">Nucleus</keyword>